<keyword evidence="3" id="KW-1185">Reference proteome</keyword>
<dbReference type="Proteomes" id="UP000775213">
    <property type="component" value="Unassembled WGS sequence"/>
</dbReference>
<dbReference type="EMBL" id="JAGFBR010000003">
    <property type="protein sequence ID" value="KAH0469246.1"/>
    <property type="molecule type" value="Genomic_DNA"/>
</dbReference>
<reference evidence="2 3" key="1">
    <citation type="journal article" date="2021" name="Hortic Res">
        <title>Chromosome-scale assembly of the Dendrobium chrysotoxum genome enhances the understanding of orchid evolution.</title>
        <authorList>
            <person name="Zhang Y."/>
            <person name="Zhang G.Q."/>
            <person name="Zhang D."/>
            <person name="Liu X.D."/>
            <person name="Xu X.Y."/>
            <person name="Sun W.H."/>
            <person name="Yu X."/>
            <person name="Zhu X."/>
            <person name="Wang Z.W."/>
            <person name="Zhao X."/>
            <person name="Zhong W.Y."/>
            <person name="Chen H."/>
            <person name="Yin W.L."/>
            <person name="Huang T."/>
            <person name="Niu S.C."/>
            <person name="Liu Z.J."/>
        </authorList>
    </citation>
    <scope>NUCLEOTIDE SEQUENCE [LARGE SCALE GENOMIC DNA]</scope>
    <source>
        <strain evidence="2">Lindl</strain>
    </source>
</reference>
<dbReference type="AlphaFoldDB" id="A0AAV7HJM4"/>
<evidence type="ECO:0000313" key="2">
    <source>
        <dbReference type="EMBL" id="KAH0469246.1"/>
    </source>
</evidence>
<sequence>MRKEACKSHWNRSDAADGGGGSLRSKGRPRRGSGRGAGSHRRKLPRSSVVAGGGGGGGEGRG</sequence>
<gene>
    <name evidence="2" type="ORF">IEQ34_002478</name>
</gene>
<evidence type="ECO:0000313" key="3">
    <source>
        <dbReference type="Proteomes" id="UP000775213"/>
    </source>
</evidence>
<proteinExistence type="predicted"/>
<feature type="compositionally biased region" description="Basic residues" evidence="1">
    <location>
        <begin position="25"/>
        <end position="45"/>
    </location>
</feature>
<organism evidence="2 3">
    <name type="scientific">Dendrobium chrysotoxum</name>
    <name type="common">Orchid</name>
    <dbReference type="NCBI Taxonomy" id="161865"/>
    <lineage>
        <taxon>Eukaryota</taxon>
        <taxon>Viridiplantae</taxon>
        <taxon>Streptophyta</taxon>
        <taxon>Embryophyta</taxon>
        <taxon>Tracheophyta</taxon>
        <taxon>Spermatophyta</taxon>
        <taxon>Magnoliopsida</taxon>
        <taxon>Liliopsida</taxon>
        <taxon>Asparagales</taxon>
        <taxon>Orchidaceae</taxon>
        <taxon>Epidendroideae</taxon>
        <taxon>Malaxideae</taxon>
        <taxon>Dendrobiinae</taxon>
        <taxon>Dendrobium</taxon>
    </lineage>
</organism>
<protein>
    <submittedName>
        <fullName evidence="2">Uncharacterized protein</fullName>
    </submittedName>
</protein>
<feature type="region of interest" description="Disordered" evidence="1">
    <location>
        <begin position="1"/>
        <end position="62"/>
    </location>
</feature>
<name>A0AAV7HJM4_DENCH</name>
<accession>A0AAV7HJM4</accession>
<comment type="caution">
    <text evidence="2">The sequence shown here is derived from an EMBL/GenBank/DDBJ whole genome shotgun (WGS) entry which is preliminary data.</text>
</comment>
<evidence type="ECO:0000256" key="1">
    <source>
        <dbReference type="SAM" id="MobiDB-lite"/>
    </source>
</evidence>
<feature type="compositionally biased region" description="Basic and acidic residues" evidence="1">
    <location>
        <begin position="1"/>
        <end position="15"/>
    </location>
</feature>
<feature type="compositionally biased region" description="Gly residues" evidence="1">
    <location>
        <begin position="51"/>
        <end position="62"/>
    </location>
</feature>